<name>A0A841D304_PLAVE</name>
<dbReference type="AlphaFoldDB" id="A0A841D304"/>
<comment type="caution">
    <text evidence="1">The sequence shown here is derived from an EMBL/GenBank/DDBJ whole genome shotgun (WGS) entry which is preliminary data.</text>
</comment>
<keyword evidence="2" id="KW-1185">Reference proteome</keyword>
<reference evidence="1 2" key="1">
    <citation type="submission" date="2020-08" db="EMBL/GenBank/DDBJ databases">
        <title>Genomic Encyclopedia of Type Strains, Phase III (KMG-III): the genomes of soil and plant-associated and newly described type strains.</title>
        <authorList>
            <person name="Whitman W."/>
        </authorList>
    </citation>
    <scope>NUCLEOTIDE SEQUENCE [LARGE SCALE GENOMIC DNA]</scope>
    <source>
        <strain evidence="1 2">CECT 3303</strain>
    </source>
</reference>
<dbReference type="EMBL" id="JACHJJ010000007">
    <property type="protein sequence ID" value="MBB5963353.1"/>
    <property type="molecule type" value="Genomic_DNA"/>
</dbReference>
<evidence type="ECO:0000313" key="2">
    <source>
        <dbReference type="Proteomes" id="UP000562352"/>
    </source>
</evidence>
<evidence type="ECO:0000313" key="1">
    <source>
        <dbReference type="EMBL" id="MBB5963353.1"/>
    </source>
</evidence>
<organism evidence="1 2">
    <name type="scientific">Planomonospora venezuelensis</name>
    <dbReference type="NCBI Taxonomy" id="1999"/>
    <lineage>
        <taxon>Bacteria</taxon>
        <taxon>Bacillati</taxon>
        <taxon>Actinomycetota</taxon>
        <taxon>Actinomycetes</taxon>
        <taxon>Streptosporangiales</taxon>
        <taxon>Streptosporangiaceae</taxon>
        <taxon>Planomonospora</taxon>
    </lineage>
</organism>
<sequence>MRNKNVKSIADALQQAGIVNFGGTIQDLLTIVETAELDPENPTDSGALAWDGYLLIYKGDATGIEELRRLAGPKG</sequence>
<accession>A0A841D304</accession>
<dbReference type="Proteomes" id="UP000562352">
    <property type="component" value="Unassembled WGS sequence"/>
</dbReference>
<protein>
    <submittedName>
        <fullName evidence="1">Uncharacterized protein</fullName>
    </submittedName>
</protein>
<dbReference type="RefSeq" id="WP_184941433.1">
    <property type="nucleotide sequence ID" value="NZ_BAAAWZ010000004.1"/>
</dbReference>
<gene>
    <name evidence="1" type="ORF">FHS22_002632</name>
</gene>
<proteinExistence type="predicted"/>